<proteinExistence type="predicted"/>
<keyword evidence="1" id="KW-0614">Plasmid</keyword>
<name>A0ACD5EFQ5_9HYPH</name>
<dbReference type="Proteomes" id="UP000078465">
    <property type="component" value="Plasmid unnamed3"/>
</dbReference>
<sequence length="444" mass="49398">MQSSLQTKYYDARLPWYTIYPTVPRFSTAVGAKDYGEWLRGLPSDDPVSLYLHIPFCRSMCWYCGFPTSITRQDASILDYVTLMREEIHMVAEKTTQPLSVDDVHFGGGTPSIIKPSEFMSLMELLRRRFAFGTTATVAVEIDPRTFTTEMAEAFGAAGVNRASIGVQSFDPDVQKAINRIQPEELTATVVNQLRRHGINRINFDLIYGLPNQTVQSCVNTARAAAAMHPSRFAVFGYAHVPSYRKNQRLIEEEALPGLSARADQAAAVANTLIAEGYLPIGLDHFALPDDELALAQKAGRLRRNSLGYSADTCTTVIGFGASAIGRVGDGYVQNELTPSLYSRNIASGRFATSKGYRLTSEDRLRAAIIERLMCDLEADVPVICRVHGFDWIAFLDSVERLAMFAEDGILDVQKGIVRVRQEHRFMLRTVAAAFDVYQDRIPN</sequence>
<organism evidence="1 2">
    <name type="scientific">Rhizobium ruizarguesonis</name>
    <dbReference type="NCBI Taxonomy" id="2081791"/>
    <lineage>
        <taxon>Bacteria</taxon>
        <taxon>Pseudomonadati</taxon>
        <taxon>Pseudomonadota</taxon>
        <taxon>Alphaproteobacteria</taxon>
        <taxon>Hyphomicrobiales</taxon>
        <taxon>Rhizobiaceae</taxon>
        <taxon>Rhizobium/Agrobacterium group</taxon>
        <taxon>Rhizobium</taxon>
    </lineage>
</organism>
<gene>
    <name evidence="1" type="primary">hemN</name>
    <name evidence="1" type="ORF">A4U53_002070</name>
</gene>
<evidence type="ECO:0000313" key="2">
    <source>
        <dbReference type="Proteomes" id="UP000078465"/>
    </source>
</evidence>
<dbReference type="EMBL" id="CP171850">
    <property type="protein sequence ID" value="XKM37958.1"/>
    <property type="molecule type" value="Genomic_DNA"/>
</dbReference>
<accession>A0ACD5EFQ5</accession>
<evidence type="ECO:0000313" key="1">
    <source>
        <dbReference type="EMBL" id="XKM37958.1"/>
    </source>
</evidence>
<geneLocation type="plasmid" evidence="1 2">
    <name>unnamed3</name>
</geneLocation>
<protein>
    <submittedName>
        <fullName evidence="1">Oxygen-independent coproporphyrinogen III oxidase</fullName>
        <ecNumber evidence="1">1.3.98.3</ecNumber>
    </submittedName>
</protein>
<dbReference type="EC" id="1.3.98.3" evidence="1"/>
<keyword evidence="1" id="KW-0560">Oxidoreductase</keyword>
<reference evidence="1" key="1">
    <citation type="submission" date="2024-10" db="EMBL/GenBank/DDBJ databases">
        <title>Strain of Rhizobium-related bacteria isolated fromm roots of Vavilovia formosa.</title>
        <authorList>
            <person name="Kimeklis A."/>
            <person name="Afonin A."/>
        </authorList>
    </citation>
    <scope>NUCLEOTIDE SEQUENCE</scope>
    <source>
        <strain evidence="1">Vaf-46</strain>
    </source>
</reference>